<evidence type="ECO:0000313" key="2">
    <source>
        <dbReference type="Proteomes" id="UP000008144"/>
    </source>
</evidence>
<keyword evidence="2" id="KW-1185">Reference proteome</keyword>
<organism evidence="1 2">
    <name type="scientific">Ciona intestinalis</name>
    <name type="common">Transparent sea squirt</name>
    <name type="synonym">Ascidia intestinalis</name>
    <dbReference type="NCBI Taxonomy" id="7719"/>
    <lineage>
        <taxon>Eukaryota</taxon>
        <taxon>Metazoa</taxon>
        <taxon>Chordata</taxon>
        <taxon>Tunicata</taxon>
        <taxon>Ascidiacea</taxon>
        <taxon>Phlebobranchia</taxon>
        <taxon>Cionidae</taxon>
        <taxon>Ciona</taxon>
    </lineage>
</organism>
<reference evidence="1" key="2">
    <citation type="journal article" date="2008" name="Genome Biol.">
        <title>Improved genome assembly and evidence-based global gene model set for the chordate Ciona intestinalis: new insight into intron and operon populations.</title>
        <authorList>
            <person name="Satou Y."/>
            <person name="Mineta K."/>
            <person name="Ogasawara M."/>
            <person name="Sasakura Y."/>
            <person name="Shoguchi E."/>
            <person name="Ueno K."/>
            <person name="Yamada L."/>
            <person name="Matsumoto J."/>
            <person name="Wasserscheid J."/>
            <person name="Dewar K."/>
            <person name="Wiley G.B."/>
            <person name="Macmil S.L."/>
            <person name="Roe B.A."/>
            <person name="Zeller R.W."/>
            <person name="Hastings K.E."/>
            <person name="Lemaire P."/>
            <person name="Lindquist E."/>
            <person name="Endo T."/>
            <person name="Hotta K."/>
            <person name="Inaba K."/>
        </authorList>
    </citation>
    <scope>NUCLEOTIDE SEQUENCE [LARGE SCALE GENOMIC DNA]</scope>
    <source>
        <strain evidence="1">wild type</strain>
    </source>
</reference>
<protein>
    <submittedName>
        <fullName evidence="1">Uncharacterized protein</fullName>
    </submittedName>
</protein>
<dbReference type="EMBL" id="EAAA01001911">
    <property type="status" value="NOT_ANNOTATED_CDS"/>
    <property type="molecule type" value="Genomic_DNA"/>
</dbReference>
<accession>H2XWQ3</accession>
<reference evidence="2" key="1">
    <citation type="journal article" date="2002" name="Science">
        <title>The draft genome of Ciona intestinalis: insights into chordate and vertebrate origins.</title>
        <authorList>
            <person name="Dehal P."/>
            <person name="Satou Y."/>
            <person name="Campbell R.K."/>
            <person name="Chapman J."/>
            <person name="Degnan B."/>
            <person name="De Tomaso A."/>
            <person name="Davidson B."/>
            <person name="Di Gregorio A."/>
            <person name="Gelpke M."/>
            <person name="Goodstein D.M."/>
            <person name="Harafuji N."/>
            <person name="Hastings K.E."/>
            <person name="Ho I."/>
            <person name="Hotta K."/>
            <person name="Huang W."/>
            <person name="Kawashima T."/>
            <person name="Lemaire P."/>
            <person name="Martinez D."/>
            <person name="Meinertzhagen I.A."/>
            <person name="Necula S."/>
            <person name="Nonaka M."/>
            <person name="Putnam N."/>
            <person name="Rash S."/>
            <person name="Saiga H."/>
            <person name="Satake M."/>
            <person name="Terry A."/>
            <person name="Yamada L."/>
            <person name="Wang H.G."/>
            <person name="Awazu S."/>
            <person name="Azumi K."/>
            <person name="Boore J."/>
            <person name="Branno M."/>
            <person name="Chin-Bow S."/>
            <person name="DeSantis R."/>
            <person name="Doyle S."/>
            <person name="Francino P."/>
            <person name="Keys D.N."/>
            <person name="Haga S."/>
            <person name="Hayashi H."/>
            <person name="Hino K."/>
            <person name="Imai K.S."/>
            <person name="Inaba K."/>
            <person name="Kano S."/>
            <person name="Kobayashi K."/>
            <person name="Kobayashi M."/>
            <person name="Lee B.I."/>
            <person name="Makabe K.W."/>
            <person name="Manohar C."/>
            <person name="Matassi G."/>
            <person name="Medina M."/>
            <person name="Mochizuki Y."/>
            <person name="Mount S."/>
            <person name="Morishita T."/>
            <person name="Miura S."/>
            <person name="Nakayama A."/>
            <person name="Nishizaka S."/>
            <person name="Nomoto H."/>
            <person name="Ohta F."/>
            <person name="Oishi K."/>
            <person name="Rigoutsos I."/>
            <person name="Sano M."/>
            <person name="Sasaki A."/>
            <person name="Sasakura Y."/>
            <person name="Shoguchi E."/>
            <person name="Shin-i T."/>
            <person name="Spagnuolo A."/>
            <person name="Stainier D."/>
            <person name="Suzuki M.M."/>
            <person name="Tassy O."/>
            <person name="Takatori N."/>
            <person name="Tokuoka M."/>
            <person name="Yagi K."/>
            <person name="Yoshizaki F."/>
            <person name="Wada S."/>
            <person name="Zhang C."/>
            <person name="Hyatt P.D."/>
            <person name="Larimer F."/>
            <person name="Detter C."/>
            <person name="Doggett N."/>
            <person name="Glavina T."/>
            <person name="Hawkins T."/>
            <person name="Richardson P."/>
            <person name="Lucas S."/>
            <person name="Kohara Y."/>
            <person name="Levine M."/>
            <person name="Satoh N."/>
            <person name="Rokhsar D.S."/>
        </authorList>
    </citation>
    <scope>NUCLEOTIDE SEQUENCE [LARGE SCALE GENOMIC DNA]</scope>
</reference>
<name>H2XWQ3_CIOIN</name>
<dbReference type="Ensembl" id="ENSCINT00000032973.1">
    <property type="protein sequence ID" value="ENSCINP00000034087.1"/>
    <property type="gene ID" value="ENSCING00000019971.1"/>
</dbReference>
<sequence>GYSTKTKHGILWGIIDYTPLTHNIPYFHCSFKLNYALLESLGYGYKYS</sequence>
<reference evidence="1" key="4">
    <citation type="submission" date="2025-09" db="UniProtKB">
        <authorList>
            <consortium name="Ensembl"/>
        </authorList>
    </citation>
    <scope>IDENTIFICATION</scope>
</reference>
<proteinExistence type="predicted"/>
<dbReference type="Proteomes" id="UP000008144">
    <property type="component" value="Chromosome 4"/>
</dbReference>
<dbReference type="EMBL" id="EAAA01001910">
    <property type="status" value="NOT_ANNOTATED_CDS"/>
    <property type="molecule type" value="Genomic_DNA"/>
</dbReference>
<dbReference type="AlphaFoldDB" id="H2XWQ3"/>
<dbReference type="HOGENOM" id="CLU_3162281_0_0_1"/>
<evidence type="ECO:0000313" key="1">
    <source>
        <dbReference type="Ensembl" id="ENSCINP00000034087.1"/>
    </source>
</evidence>
<dbReference type="InParanoid" id="H2XWQ3"/>
<reference evidence="1" key="3">
    <citation type="submission" date="2025-08" db="UniProtKB">
        <authorList>
            <consortium name="Ensembl"/>
        </authorList>
    </citation>
    <scope>IDENTIFICATION</scope>
</reference>